<evidence type="ECO:0000313" key="2">
    <source>
        <dbReference type="EMBL" id="NJB91154.1"/>
    </source>
</evidence>
<protein>
    <submittedName>
        <fullName evidence="2">NadR type nicotinamide-nucleotide adenylyltransferase</fullName>
    </submittedName>
</protein>
<proteinExistence type="predicted"/>
<feature type="domain" description="NadR/Ttd14 AAA" evidence="1">
    <location>
        <begin position="17"/>
        <end position="168"/>
    </location>
</feature>
<keyword evidence="2" id="KW-0548">Nucleotidyltransferase</keyword>
<dbReference type="InterPro" id="IPR027417">
    <property type="entry name" value="P-loop_NTPase"/>
</dbReference>
<dbReference type="Gene3D" id="3.40.50.300">
    <property type="entry name" value="P-loop containing nucleotide triphosphate hydrolases"/>
    <property type="match status" value="1"/>
</dbReference>
<organism evidence="2 3">
    <name type="scientific">Sphingopyxis italica</name>
    <dbReference type="NCBI Taxonomy" id="1129133"/>
    <lineage>
        <taxon>Bacteria</taxon>
        <taxon>Pseudomonadati</taxon>
        <taxon>Pseudomonadota</taxon>
        <taxon>Alphaproteobacteria</taxon>
        <taxon>Sphingomonadales</taxon>
        <taxon>Sphingomonadaceae</taxon>
        <taxon>Sphingopyxis</taxon>
    </lineage>
</organism>
<keyword evidence="2" id="KW-0808">Transferase</keyword>
<reference evidence="2 3" key="1">
    <citation type="submission" date="2020-03" db="EMBL/GenBank/DDBJ databases">
        <title>Genomic Encyclopedia of Type Strains, Phase IV (KMG-IV): sequencing the most valuable type-strain genomes for metagenomic binning, comparative biology and taxonomic classification.</title>
        <authorList>
            <person name="Goeker M."/>
        </authorList>
    </citation>
    <scope>NUCLEOTIDE SEQUENCE [LARGE SCALE GENOMIC DNA]</scope>
    <source>
        <strain evidence="2 3">DSM 25229</strain>
    </source>
</reference>
<dbReference type="PANTHER" id="PTHR37512:SF1">
    <property type="entry name" value="NADR_TTD14 AAA DOMAIN-CONTAINING PROTEIN"/>
    <property type="match status" value="1"/>
</dbReference>
<evidence type="ECO:0000313" key="3">
    <source>
        <dbReference type="Proteomes" id="UP000535078"/>
    </source>
</evidence>
<accession>A0A7X5XUE7</accession>
<dbReference type="EMBL" id="JAATIT010000004">
    <property type="protein sequence ID" value="NJB91154.1"/>
    <property type="molecule type" value="Genomic_DNA"/>
</dbReference>
<comment type="caution">
    <text evidence="2">The sequence shown here is derived from an EMBL/GenBank/DDBJ whole genome shotgun (WGS) entry which is preliminary data.</text>
</comment>
<dbReference type="GO" id="GO:0016779">
    <property type="term" value="F:nucleotidyltransferase activity"/>
    <property type="evidence" value="ECO:0007669"/>
    <property type="project" value="UniProtKB-KW"/>
</dbReference>
<dbReference type="InterPro" id="IPR038727">
    <property type="entry name" value="NadR/Ttd14_AAA_dom"/>
</dbReference>
<dbReference type="AlphaFoldDB" id="A0A7X5XUE7"/>
<keyword evidence="3" id="KW-1185">Reference proteome</keyword>
<sequence length="184" mass="20029">MAPRRRDGQGGAVTRHICLHGAESTGKSTLAARLALRLGGLIVPEFGRTYAEANGTDLDETDLLAIFDGHRAATEAALAQEPDWLISDTDPLMTQAWAIMLLGRRLPEIDHWDAVADLYLVPAMDLPWQEDGTRLFGSELARAQFMEVAVGELDRRRLPWVWVEGEGDARAENALAAIDAAGLG</sequence>
<dbReference type="SUPFAM" id="SSF52540">
    <property type="entry name" value="P-loop containing nucleoside triphosphate hydrolases"/>
    <property type="match status" value="1"/>
</dbReference>
<gene>
    <name evidence="2" type="ORF">GGR90_003356</name>
</gene>
<dbReference type="Proteomes" id="UP000535078">
    <property type="component" value="Unassembled WGS sequence"/>
</dbReference>
<name>A0A7X5XUE7_9SPHN</name>
<evidence type="ECO:0000259" key="1">
    <source>
        <dbReference type="Pfam" id="PF13521"/>
    </source>
</evidence>
<dbReference type="InterPro" id="IPR052735">
    <property type="entry name" value="NAD_biosynth-regulator"/>
</dbReference>
<dbReference type="Pfam" id="PF13521">
    <property type="entry name" value="AAA_28"/>
    <property type="match status" value="1"/>
</dbReference>
<dbReference type="PANTHER" id="PTHR37512">
    <property type="entry name" value="TRIFUNCTIONAL NAD BIOSYNTHESIS/REGULATOR PROTEIN NADR"/>
    <property type="match status" value="1"/>
</dbReference>